<feature type="region of interest" description="Disordered" evidence="2">
    <location>
        <begin position="196"/>
        <end position="252"/>
    </location>
</feature>
<comment type="caution">
    <text evidence="3">The sequence shown here is derived from an EMBL/GenBank/DDBJ whole genome shotgun (WGS) entry which is preliminary data.</text>
</comment>
<accession>A0ABU0SWD5</accession>
<keyword evidence="1" id="KW-0175">Coiled coil</keyword>
<keyword evidence="4" id="KW-1185">Reference proteome</keyword>
<sequence length="370" mass="39600">MLSSTARHSARYSLIVILDIEGFGRRTDPDQAWLRERLRAVVTKALHAARIEEPPLEDRGDAVLLILPGTVPKTDLLGGFVRTLVGELREHARSHTGDREMRLRAAFHAGEVARHGTGWVGADLNTAFRIADMEPLRQALAGAPGAVLSLAVSHVLHQGVIRHRHPGLADAEFAPFVLSAKELRDEKVWIRVPGRPVSLDPHAPAASGTQGHGPRAASREPSVPPVPPFPPMPPRPSAGSGNPGSGNLGISATNVTVTGVGVNHGAVSQSWTSTTGPDPDGTAGLLRELSRLRTDLKEARRRDQIDDFTFQAADEELQTAEQNAETRHEEGRGRLLRALMSLRGIVADTAALAGLVATVTQLIQLVKGQA</sequence>
<reference evidence="3 4" key="1">
    <citation type="submission" date="2023-07" db="EMBL/GenBank/DDBJ databases">
        <title>Comparative genomics of wheat-associated soil bacteria to identify genetic determinants of phenazine resistance.</title>
        <authorList>
            <person name="Mouncey N."/>
        </authorList>
    </citation>
    <scope>NUCLEOTIDE SEQUENCE [LARGE SCALE GENOMIC DNA]</scope>
    <source>
        <strain evidence="3 4">V2I4</strain>
    </source>
</reference>
<dbReference type="RefSeq" id="WP_307523176.1">
    <property type="nucleotide sequence ID" value="NZ_JAUSZI010000002.1"/>
</dbReference>
<evidence type="ECO:0000256" key="1">
    <source>
        <dbReference type="SAM" id="Coils"/>
    </source>
</evidence>
<feature type="coiled-coil region" evidence="1">
    <location>
        <begin position="282"/>
        <end position="330"/>
    </location>
</feature>
<dbReference type="EMBL" id="JAUSZI010000002">
    <property type="protein sequence ID" value="MDQ1027869.1"/>
    <property type="molecule type" value="Genomic_DNA"/>
</dbReference>
<feature type="compositionally biased region" description="Pro residues" evidence="2">
    <location>
        <begin position="222"/>
        <end position="236"/>
    </location>
</feature>
<evidence type="ECO:0000256" key="2">
    <source>
        <dbReference type="SAM" id="MobiDB-lite"/>
    </source>
</evidence>
<organism evidence="3 4">
    <name type="scientific">Streptomyces umbrinus</name>
    <dbReference type="NCBI Taxonomy" id="67370"/>
    <lineage>
        <taxon>Bacteria</taxon>
        <taxon>Bacillati</taxon>
        <taxon>Actinomycetota</taxon>
        <taxon>Actinomycetes</taxon>
        <taxon>Kitasatosporales</taxon>
        <taxon>Streptomycetaceae</taxon>
        <taxon>Streptomyces</taxon>
        <taxon>Streptomyces phaeochromogenes group</taxon>
    </lineage>
</organism>
<protein>
    <recommendedName>
        <fullName evidence="5">Guanylate cyclase domain-containing protein</fullName>
    </recommendedName>
</protein>
<name>A0ABU0SWD5_9ACTN</name>
<dbReference type="InterPro" id="IPR029787">
    <property type="entry name" value="Nucleotide_cyclase"/>
</dbReference>
<evidence type="ECO:0000313" key="3">
    <source>
        <dbReference type="EMBL" id="MDQ1027869.1"/>
    </source>
</evidence>
<dbReference type="Gene3D" id="3.30.70.1230">
    <property type="entry name" value="Nucleotide cyclase"/>
    <property type="match status" value="1"/>
</dbReference>
<proteinExistence type="predicted"/>
<gene>
    <name evidence="3" type="ORF">QF035_005451</name>
</gene>
<evidence type="ECO:0008006" key="5">
    <source>
        <dbReference type="Google" id="ProtNLM"/>
    </source>
</evidence>
<dbReference type="Proteomes" id="UP001230328">
    <property type="component" value="Unassembled WGS sequence"/>
</dbReference>
<evidence type="ECO:0000313" key="4">
    <source>
        <dbReference type="Proteomes" id="UP001230328"/>
    </source>
</evidence>